<dbReference type="Pfam" id="PF00535">
    <property type="entry name" value="Glycos_transf_2"/>
    <property type="match status" value="1"/>
</dbReference>
<dbReference type="OrthoDB" id="9800276at2"/>
<comment type="caution">
    <text evidence="6">The sequence shown here is derived from an EMBL/GenBank/DDBJ whole genome shotgun (WGS) entry which is preliminary data.</text>
</comment>
<feature type="transmembrane region" description="Helical" evidence="4">
    <location>
        <begin position="279"/>
        <end position="299"/>
    </location>
</feature>
<reference evidence="6 7" key="1">
    <citation type="submission" date="2019-08" db="EMBL/GenBank/DDBJ databases">
        <title>Genome sequence of Gillisia hiemivivida IC154 (type strain).</title>
        <authorList>
            <person name="Bowman J.P."/>
        </authorList>
    </citation>
    <scope>NUCLEOTIDE SEQUENCE [LARGE SCALE GENOMIC DNA]</scope>
    <source>
        <strain evidence="6 7">IC154</strain>
    </source>
</reference>
<feature type="domain" description="Glycosyltransferase 2-like" evidence="5">
    <location>
        <begin position="41"/>
        <end position="172"/>
    </location>
</feature>
<feature type="transmembrane region" description="Helical" evidence="4">
    <location>
        <begin position="335"/>
        <end position="359"/>
    </location>
</feature>
<evidence type="ECO:0000313" key="6">
    <source>
        <dbReference type="EMBL" id="TXD93382.1"/>
    </source>
</evidence>
<sequence>MAIFLLGFFILITLVNILFFIGYFSFASAKESTSNATPPVSVIVCAKNEAENLKDFIPFILQQNYPNFEVILVNDASVDDTLEVMEHFEELDSRVRLVNVQNNEAFWGKKKYALTLGIKKAKNSTLLFTDADCRPESNMWISQMASNFQQNKTIVLGYGGYLKNKGSFLNKLIRYETLLTAIQYFSFAKWGIPYMGVGRNLAYTSQEFYAQNGFATHLHIRSGDDDLFVNQAGTKKNTVITFNRASITRSIPKTDFSAWILQKRRHVATAKFYKKKHKFLLASFYVSQIGFWILLISLLLLNIHWPIVLGIFILRLLIQYTVYYKSAKKLDEMDLLWLIPFLEVFLIFTQLSIFSMNVFSKPTNWK</sequence>
<dbReference type="PANTHER" id="PTHR43630">
    <property type="entry name" value="POLY-BETA-1,6-N-ACETYL-D-GLUCOSAMINE SYNTHASE"/>
    <property type="match status" value="1"/>
</dbReference>
<dbReference type="AlphaFoldDB" id="A0A5C6ZRD5"/>
<dbReference type="Gene3D" id="3.90.550.10">
    <property type="entry name" value="Spore Coat Polysaccharide Biosynthesis Protein SpsA, Chain A"/>
    <property type="match status" value="1"/>
</dbReference>
<keyword evidence="7" id="KW-1185">Reference proteome</keyword>
<accession>A0A5C6ZRD5</accession>
<dbReference type="InterPro" id="IPR029044">
    <property type="entry name" value="Nucleotide-diphossugar_trans"/>
</dbReference>
<comment type="similarity">
    <text evidence="1">Belongs to the glycosyltransferase 2 family.</text>
</comment>
<evidence type="ECO:0000256" key="4">
    <source>
        <dbReference type="SAM" id="Phobius"/>
    </source>
</evidence>
<keyword evidence="2" id="KW-0328">Glycosyltransferase</keyword>
<gene>
    <name evidence="6" type="ORF">ES724_10260</name>
</gene>
<evidence type="ECO:0000256" key="1">
    <source>
        <dbReference type="ARBA" id="ARBA00006739"/>
    </source>
</evidence>
<evidence type="ECO:0000256" key="3">
    <source>
        <dbReference type="ARBA" id="ARBA00022679"/>
    </source>
</evidence>
<keyword evidence="4" id="KW-0472">Membrane</keyword>
<name>A0A5C6ZRD5_9FLAO</name>
<dbReference type="InterPro" id="IPR001173">
    <property type="entry name" value="Glyco_trans_2-like"/>
</dbReference>
<dbReference type="PANTHER" id="PTHR43630:SF1">
    <property type="entry name" value="POLY-BETA-1,6-N-ACETYL-D-GLUCOSAMINE SYNTHASE"/>
    <property type="match status" value="1"/>
</dbReference>
<organism evidence="6 7">
    <name type="scientific">Gillisia hiemivivida</name>
    <dbReference type="NCBI Taxonomy" id="291190"/>
    <lineage>
        <taxon>Bacteria</taxon>
        <taxon>Pseudomonadati</taxon>
        <taxon>Bacteroidota</taxon>
        <taxon>Flavobacteriia</taxon>
        <taxon>Flavobacteriales</taxon>
        <taxon>Flavobacteriaceae</taxon>
        <taxon>Gillisia</taxon>
    </lineage>
</organism>
<keyword evidence="4" id="KW-0812">Transmembrane</keyword>
<protein>
    <submittedName>
        <fullName evidence="6">Glycosyltransferase</fullName>
    </submittedName>
</protein>
<dbReference type="GO" id="GO:0016757">
    <property type="term" value="F:glycosyltransferase activity"/>
    <property type="evidence" value="ECO:0007669"/>
    <property type="project" value="UniProtKB-KW"/>
</dbReference>
<proteinExistence type="inferred from homology"/>
<feature type="transmembrane region" description="Helical" evidence="4">
    <location>
        <begin position="305"/>
        <end position="323"/>
    </location>
</feature>
<feature type="transmembrane region" description="Helical" evidence="4">
    <location>
        <begin position="6"/>
        <end position="26"/>
    </location>
</feature>
<dbReference type="EMBL" id="VORY01000011">
    <property type="protein sequence ID" value="TXD93382.1"/>
    <property type="molecule type" value="Genomic_DNA"/>
</dbReference>
<dbReference type="RefSeq" id="WP_146932696.1">
    <property type="nucleotide sequence ID" value="NZ_CBCSHZ010000014.1"/>
</dbReference>
<evidence type="ECO:0000259" key="5">
    <source>
        <dbReference type="Pfam" id="PF00535"/>
    </source>
</evidence>
<dbReference type="SUPFAM" id="SSF53448">
    <property type="entry name" value="Nucleotide-diphospho-sugar transferases"/>
    <property type="match status" value="1"/>
</dbReference>
<dbReference type="Proteomes" id="UP000321367">
    <property type="component" value="Unassembled WGS sequence"/>
</dbReference>
<evidence type="ECO:0000313" key="7">
    <source>
        <dbReference type="Proteomes" id="UP000321367"/>
    </source>
</evidence>
<evidence type="ECO:0000256" key="2">
    <source>
        <dbReference type="ARBA" id="ARBA00022676"/>
    </source>
</evidence>
<keyword evidence="3 6" id="KW-0808">Transferase</keyword>
<keyword evidence="4" id="KW-1133">Transmembrane helix</keyword>